<evidence type="ECO:0000313" key="2">
    <source>
        <dbReference type="EMBL" id="KAJ9133872.1"/>
    </source>
</evidence>
<sequence length="83" mass="9362">MVTSQAKMPSTSLAATRLLPAVVVIGAVSAVAGYVRSQLRTESHTMDRFFAQYKNAQSEESRRRVFEQAREDPRKSLYNILGW</sequence>
<evidence type="ECO:0000313" key="3">
    <source>
        <dbReference type="Proteomes" id="UP001174694"/>
    </source>
</evidence>
<keyword evidence="1" id="KW-0812">Transmembrane</keyword>
<proteinExistence type="predicted"/>
<keyword evidence="1" id="KW-0472">Membrane</keyword>
<protein>
    <submittedName>
        <fullName evidence="2">Uncharacterized protein</fullName>
    </submittedName>
</protein>
<keyword evidence="1" id="KW-1133">Transmembrane helix</keyword>
<accession>A0AA38VLH4</accession>
<gene>
    <name evidence="2" type="ORF">NKR23_g10512</name>
</gene>
<dbReference type="Proteomes" id="UP001174694">
    <property type="component" value="Unassembled WGS sequence"/>
</dbReference>
<name>A0AA38VLH4_9PEZI</name>
<dbReference type="AlphaFoldDB" id="A0AA38VLH4"/>
<keyword evidence="3" id="KW-1185">Reference proteome</keyword>
<reference evidence="2" key="1">
    <citation type="submission" date="2022-07" db="EMBL/GenBank/DDBJ databases">
        <title>Fungi with potential for degradation of polypropylene.</title>
        <authorList>
            <person name="Gostincar C."/>
        </authorList>
    </citation>
    <scope>NUCLEOTIDE SEQUENCE</scope>
    <source>
        <strain evidence="2">EXF-13308</strain>
    </source>
</reference>
<organism evidence="2 3">
    <name type="scientific">Pleurostoma richardsiae</name>
    <dbReference type="NCBI Taxonomy" id="41990"/>
    <lineage>
        <taxon>Eukaryota</taxon>
        <taxon>Fungi</taxon>
        <taxon>Dikarya</taxon>
        <taxon>Ascomycota</taxon>
        <taxon>Pezizomycotina</taxon>
        <taxon>Sordariomycetes</taxon>
        <taxon>Sordariomycetidae</taxon>
        <taxon>Calosphaeriales</taxon>
        <taxon>Pleurostomataceae</taxon>
        <taxon>Pleurostoma</taxon>
    </lineage>
</organism>
<evidence type="ECO:0000256" key="1">
    <source>
        <dbReference type="SAM" id="Phobius"/>
    </source>
</evidence>
<comment type="caution">
    <text evidence="2">The sequence shown here is derived from an EMBL/GenBank/DDBJ whole genome shotgun (WGS) entry which is preliminary data.</text>
</comment>
<feature type="transmembrane region" description="Helical" evidence="1">
    <location>
        <begin position="18"/>
        <end position="35"/>
    </location>
</feature>
<dbReference type="EMBL" id="JANBVO010000047">
    <property type="protein sequence ID" value="KAJ9133872.1"/>
    <property type="molecule type" value="Genomic_DNA"/>
</dbReference>